<feature type="domain" description="Arb2-like" evidence="14">
    <location>
        <begin position="481"/>
        <end position="746"/>
    </location>
</feature>
<feature type="compositionally biased region" description="Acidic residues" evidence="12">
    <location>
        <begin position="756"/>
        <end position="765"/>
    </location>
</feature>
<organism evidence="15 16">
    <name type="scientific">Hyaloscypha bicolor E</name>
    <dbReference type="NCBI Taxonomy" id="1095630"/>
    <lineage>
        <taxon>Eukaryota</taxon>
        <taxon>Fungi</taxon>
        <taxon>Dikarya</taxon>
        <taxon>Ascomycota</taxon>
        <taxon>Pezizomycotina</taxon>
        <taxon>Leotiomycetes</taxon>
        <taxon>Helotiales</taxon>
        <taxon>Hyaloscyphaceae</taxon>
        <taxon>Hyaloscypha</taxon>
        <taxon>Hyaloscypha bicolor</taxon>
    </lineage>
</organism>
<dbReference type="Gene3D" id="3.40.800.20">
    <property type="entry name" value="Histone deacetylase domain"/>
    <property type="match status" value="1"/>
</dbReference>
<dbReference type="SUPFAM" id="SSF52768">
    <property type="entry name" value="Arginase/deacetylase"/>
    <property type="match status" value="1"/>
</dbReference>
<dbReference type="InterPro" id="IPR037138">
    <property type="entry name" value="His_deacetylse_dom_sf"/>
</dbReference>
<dbReference type="GO" id="GO:0000118">
    <property type="term" value="C:histone deacetylase complex"/>
    <property type="evidence" value="ECO:0007669"/>
    <property type="project" value="TreeGrafter"/>
</dbReference>
<protein>
    <recommendedName>
        <fullName evidence="3 11">Histone deacetylase</fullName>
        <ecNumber evidence="3 11">3.5.1.98</ecNumber>
    </recommendedName>
</protein>
<feature type="region of interest" description="Disordered" evidence="12">
    <location>
        <begin position="26"/>
        <end position="67"/>
    </location>
</feature>
<evidence type="ECO:0000256" key="1">
    <source>
        <dbReference type="ARBA" id="ARBA00004123"/>
    </source>
</evidence>
<name>A0A2J6SZM0_9HELO</name>
<dbReference type="GO" id="GO:0040029">
    <property type="term" value="P:epigenetic regulation of gene expression"/>
    <property type="evidence" value="ECO:0007669"/>
    <property type="project" value="TreeGrafter"/>
</dbReference>
<evidence type="ECO:0000313" key="15">
    <source>
        <dbReference type="EMBL" id="PMD56228.1"/>
    </source>
</evidence>
<dbReference type="GeneID" id="36591580"/>
<keyword evidence="8 11" id="KW-0804">Transcription</keyword>
<evidence type="ECO:0000259" key="14">
    <source>
        <dbReference type="Pfam" id="PF09757"/>
    </source>
</evidence>
<feature type="domain" description="Histone deacetylase" evidence="13">
    <location>
        <begin position="103"/>
        <end position="428"/>
    </location>
</feature>
<evidence type="ECO:0000256" key="6">
    <source>
        <dbReference type="ARBA" id="ARBA00022853"/>
    </source>
</evidence>
<keyword evidence="5 11" id="KW-0378">Hydrolase</keyword>
<dbReference type="PIRSF" id="PIRSF037919">
    <property type="entry name" value="HDAC_II_yeast"/>
    <property type="match status" value="1"/>
</dbReference>
<keyword evidence="9 11" id="KW-0539">Nucleus</keyword>
<dbReference type="Proteomes" id="UP000235371">
    <property type="component" value="Unassembled WGS sequence"/>
</dbReference>
<feature type="compositionally biased region" description="Basic and acidic residues" evidence="12">
    <location>
        <begin position="742"/>
        <end position="755"/>
    </location>
</feature>
<dbReference type="GO" id="GO:0031078">
    <property type="term" value="F:histone H3K14 deacetylase activity, hydrolytic mechanism"/>
    <property type="evidence" value="ECO:0007669"/>
    <property type="project" value="UniProtKB-UniRule"/>
</dbReference>
<comment type="catalytic activity">
    <reaction evidence="10 11">
        <text>N(6)-acetyl-L-lysyl-[histone] + H2O = L-lysyl-[histone] + acetate</text>
        <dbReference type="Rhea" id="RHEA:58196"/>
        <dbReference type="Rhea" id="RHEA-COMP:9845"/>
        <dbReference type="Rhea" id="RHEA-COMP:11338"/>
        <dbReference type="ChEBI" id="CHEBI:15377"/>
        <dbReference type="ChEBI" id="CHEBI:29969"/>
        <dbReference type="ChEBI" id="CHEBI:30089"/>
        <dbReference type="ChEBI" id="CHEBI:61930"/>
        <dbReference type="EC" id="3.5.1.98"/>
    </reaction>
</comment>
<dbReference type="OrthoDB" id="424012at2759"/>
<evidence type="ECO:0000259" key="13">
    <source>
        <dbReference type="Pfam" id="PF00850"/>
    </source>
</evidence>
<keyword evidence="16" id="KW-1185">Reference proteome</keyword>
<dbReference type="AlphaFoldDB" id="A0A2J6SZM0"/>
<proteinExistence type="inferred from homology"/>
<dbReference type="EC" id="3.5.1.98" evidence="3 11"/>
<evidence type="ECO:0000256" key="12">
    <source>
        <dbReference type="SAM" id="MobiDB-lite"/>
    </source>
</evidence>
<dbReference type="InterPro" id="IPR019154">
    <property type="entry name" value="Arb2-like_domain"/>
</dbReference>
<evidence type="ECO:0000256" key="3">
    <source>
        <dbReference type="ARBA" id="ARBA00012111"/>
    </source>
</evidence>
<evidence type="ECO:0000256" key="4">
    <source>
        <dbReference type="ARBA" id="ARBA00022491"/>
    </source>
</evidence>
<dbReference type="RefSeq" id="XP_024733132.1">
    <property type="nucleotide sequence ID" value="XM_024883503.1"/>
</dbReference>
<dbReference type="FunCoup" id="A0A2J6SZM0">
    <property type="interactions" value="162"/>
</dbReference>
<feature type="region of interest" description="Disordered" evidence="12">
    <location>
        <begin position="742"/>
        <end position="777"/>
    </location>
</feature>
<dbReference type="InterPro" id="IPR023696">
    <property type="entry name" value="Ureohydrolase_dom_sf"/>
</dbReference>
<dbReference type="PRINTS" id="PR01270">
    <property type="entry name" value="HDASUPER"/>
</dbReference>
<dbReference type="InterPro" id="IPR023801">
    <property type="entry name" value="His_deacetylse_dom"/>
</dbReference>
<keyword evidence="7 11" id="KW-0805">Transcription regulation</keyword>
<evidence type="ECO:0000256" key="10">
    <source>
        <dbReference type="ARBA" id="ARBA00048287"/>
    </source>
</evidence>
<evidence type="ECO:0000256" key="2">
    <source>
        <dbReference type="ARBA" id="ARBA00007738"/>
    </source>
</evidence>
<evidence type="ECO:0000313" key="16">
    <source>
        <dbReference type="Proteomes" id="UP000235371"/>
    </source>
</evidence>
<comment type="similarity">
    <text evidence="2 11">Belongs to the histone deacetylase family. HD type 2 subfamily.</text>
</comment>
<dbReference type="PANTHER" id="PTHR10625:SF5">
    <property type="entry name" value="HISTONE DEACETYLASE"/>
    <property type="match status" value="1"/>
</dbReference>
<comment type="function">
    <text evidence="11">Responsible for the deacetylation of lysine residues on the N-terminal part of the core histones (H2A, H2B, H3 and H4). Histone deacetylation gives a tag for epigenetic repression and plays an important role in transcriptional regulation, cell cycle progression and developmental events.</text>
</comment>
<reference evidence="15 16" key="1">
    <citation type="submission" date="2016-04" db="EMBL/GenBank/DDBJ databases">
        <title>A degradative enzymes factory behind the ericoid mycorrhizal symbiosis.</title>
        <authorList>
            <consortium name="DOE Joint Genome Institute"/>
            <person name="Martino E."/>
            <person name="Morin E."/>
            <person name="Grelet G."/>
            <person name="Kuo A."/>
            <person name="Kohler A."/>
            <person name="Daghino S."/>
            <person name="Barry K."/>
            <person name="Choi C."/>
            <person name="Cichocki N."/>
            <person name="Clum A."/>
            <person name="Copeland A."/>
            <person name="Hainaut M."/>
            <person name="Haridas S."/>
            <person name="Labutti K."/>
            <person name="Lindquist E."/>
            <person name="Lipzen A."/>
            <person name="Khouja H.-R."/>
            <person name="Murat C."/>
            <person name="Ohm R."/>
            <person name="Olson A."/>
            <person name="Spatafora J."/>
            <person name="Veneault-Fourrey C."/>
            <person name="Henrissat B."/>
            <person name="Grigoriev I."/>
            <person name="Martin F."/>
            <person name="Perotto S."/>
        </authorList>
    </citation>
    <scope>NUCLEOTIDE SEQUENCE [LARGE SCALE GENOMIC DNA]</scope>
    <source>
        <strain evidence="15 16">E</strain>
    </source>
</reference>
<dbReference type="EMBL" id="KZ613848">
    <property type="protein sequence ID" value="PMD56228.1"/>
    <property type="molecule type" value="Genomic_DNA"/>
</dbReference>
<gene>
    <name evidence="15" type="ORF">K444DRAFT_632651</name>
</gene>
<evidence type="ECO:0000256" key="5">
    <source>
        <dbReference type="ARBA" id="ARBA00022801"/>
    </source>
</evidence>
<sequence>MEVSRSSSMLQSSEIVDTIMEGDDQEHLSNGHIQNGFVDPRVLTTPEDDANDSTQPTSRDEGDTSSDMTKAVICRKHFLPTGCCYDDRMKLHANADYSSNPHHPEDPRRIEAIMKEFKDAGLIYSGTQVELKDVLKQSPNSWMWRIAARKATPAEICTVHTAAHFEWVKSLSLLTSSQLRQLTNDFDNGRKSIYVGNLTYEAALISAGGAIETCKNVVAGRVKNAIAVIRPPGHHAEHNESLGFCIFNNVPIAARVCMADYPEVCRKILILDWDVHHGNGIQNIFYEDPNVLYISLHVYANGEFYPGQPDDPELPDGGLDKVGVGAGVGRNVNIGWSEQGVGDGEYMAAFQRIVMPIAQEFNPDLVIVSAGFDAAAGDELGGCWVTPACYSHMTHMLMSLANGKVAVCLEGGYNLHAISRSALAVAKTLMGEPPERMTVPPLNKEAALTLDIVKRQQAPYWACMRPGVVPLPELQQRGTDRMSDMMRTAQKSMLGDRYSMIPLYVQRTKLSRSFDNQVLATPELHKCRKILLIIHDPPDIFAQPNPYDNQVYAHNTFVNDPLLPYIDWAITAGFGIVDVNMPHHISQPTDTDPFIPKPTENALQEQTKELLCYLWDNYFEINPNSSITLMGVGDAYLGIKQLLISRDAKSKIASILSFVSGSLRPIKSDIDPFLSTWYKSNSLIYVSPDHACWTDEESKRKVARSRFGGVEKADIEPGRGKGEVGRMVKRYEQESADWISRKVEEWEREQGGRDGDPDETEDEAEAEARSLADQGFGMQGVVQSVRVPVV</sequence>
<accession>A0A2J6SZM0</accession>
<dbReference type="FunFam" id="3.40.800.20:FF:000005">
    <property type="entry name" value="histone deacetylase 6"/>
    <property type="match status" value="1"/>
</dbReference>
<keyword evidence="6 11" id="KW-0156">Chromatin regulator</keyword>
<dbReference type="InterPro" id="IPR017321">
    <property type="entry name" value="Hist_deAcase_II_yeast"/>
</dbReference>
<keyword evidence="4 11" id="KW-0678">Repressor</keyword>
<dbReference type="InParanoid" id="A0A2J6SZM0"/>
<dbReference type="InterPro" id="IPR000286">
    <property type="entry name" value="HDACs"/>
</dbReference>
<dbReference type="STRING" id="1095630.A0A2J6SZM0"/>
<dbReference type="ESTHER" id="9helo-a0a2j6szm0">
    <property type="family name" value="Arb2_domain"/>
</dbReference>
<evidence type="ECO:0000256" key="9">
    <source>
        <dbReference type="ARBA" id="ARBA00023242"/>
    </source>
</evidence>
<evidence type="ECO:0000256" key="7">
    <source>
        <dbReference type="ARBA" id="ARBA00023015"/>
    </source>
</evidence>
<dbReference type="Pfam" id="PF09757">
    <property type="entry name" value="Arb2-like"/>
    <property type="match status" value="1"/>
</dbReference>
<comment type="subcellular location">
    <subcellularLocation>
        <location evidence="1 11">Nucleus</location>
    </subcellularLocation>
</comment>
<evidence type="ECO:0000256" key="11">
    <source>
        <dbReference type="PIRNR" id="PIRNR037919"/>
    </source>
</evidence>
<dbReference type="PANTHER" id="PTHR10625">
    <property type="entry name" value="HISTONE DEACETYLASE HDAC1-RELATED"/>
    <property type="match status" value="1"/>
</dbReference>
<evidence type="ECO:0000256" key="8">
    <source>
        <dbReference type="ARBA" id="ARBA00023163"/>
    </source>
</evidence>
<dbReference type="Pfam" id="PF00850">
    <property type="entry name" value="Hist_deacetyl"/>
    <property type="match status" value="1"/>
</dbReference>